<organism evidence="2 3">
    <name type="scientific">Thraustotheca clavata</name>
    <dbReference type="NCBI Taxonomy" id="74557"/>
    <lineage>
        <taxon>Eukaryota</taxon>
        <taxon>Sar</taxon>
        <taxon>Stramenopiles</taxon>
        <taxon>Oomycota</taxon>
        <taxon>Saprolegniomycetes</taxon>
        <taxon>Saprolegniales</taxon>
        <taxon>Achlyaceae</taxon>
        <taxon>Thraustotheca</taxon>
    </lineage>
</organism>
<name>A0A1V9ZBT1_9STRA</name>
<reference evidence="2 3" key="1">
    <citation type="journal article" date="2014" name="Genome Biol. Evol.">
        <title>The secreted proteins of Achlya hypogyna and Thraustotheca clavata identify the ancestral oomycete secretome and reveal gene acquisitions by horizontal gene transfer.</title>
        <authorList>
            <person name="Misner I."/>
            <person name="Blouin N."/>
            <person name="Leonard G."/>
            <person name="Richards T.A."/>
            <person name="Lane C.E."/>
        </authorList>
    </citation>
    <scope>NUCLEOTIDE SEQUENCE [LARGE SCALE GENOMIC DNA]</scope>
    <source>
        <strain evidence="2 3">ATCC 34112</strain>
    </source>
</reference>
<evidence type="ECO:0000313" key="3">
    <source>
        <dbReference type="Proteomes" id="UP000243217"/>
    </source>
</evidence>
<protein>
    <recommendedName>
        <fullName evidence="4">Secreted protein</fullName>
    </recommendedName>
</protein>
<dbReference type="AlphaFoldDB" id="A0A1V9ZBT1"/>
<feature type="signal peptide" evidence="1">
    <location>
        <begin position="1"/>
        <end position="15"/>
    </location>
</feature>
<dbReference type="EMBL" id="JNBS01002106">
    <property type="protein sequence ID" value="OQR95444.1"/>
    <property type="molecule type" value="Genomic_DNA"/>
</dbReference>
<accession>A0A1V9ZBT1</accession>
<feature type="chain" id="PRO_5012393320" description="Secreted protein" evidence="1">
    <location>
        <begin position="16"/>
        <end position="219"/>
    </location>
</feature>
<gene>
    <name evidence="2" type="ORF">THRCLA_22139</name>
</gene>
<keyword evidence="1" id="KW-0732">Signal</keyword>
<proteinExistence type="predicted"/>
<dbReference type="STRING" id="74557.A0A1V9ZBT1"/>
<evidence type="ECO:0000256" key="1">
    <source>
        <dbReference type="SAM" id="SignalP"/>
    </source>
</evidence>
<evidence type="ECO:0008006" key="4">
    <source>
        <dbReference type="Google" id="ProtNLM"/>
    </source>
</evidence>
<comment type="caution">
    <text evidence="2">The sequence shown here is derived from an EMBL/GenBank/DDBJ whole genome shotgun (WGS) entry which is preliminary data.</text>
</comment>
<keyword evidence="3" id="KW-1185">Reference proteome</keyword>
<dbReference type="Proteomes" id="UP000243217">
    <property type="component" value="Unassembled WGS sequence"/>
</dbReference>
<sequence>MKLIYLTALLAVANAQLTANCNEEVHRAYFKCSQFVPPGRSPSEVVHILKSSGAHLSICFGDWPECDDLQNIGLSPAGAAPLTTYEIIYLFAHAQIHCHLLSYNQTSQNLIVKSNGQCLEAVPNQAPSFGFGIVETALCNLKSSMQQWTLDGDRVHTEVVSVSPCDDHKPYISNHTFTDCNSVTTNYVRIVPTHGKRVSEYYSGLYFNNPANNFNELFT</sequence>
<evidence type="ECO:0000313" key="2">
    <source>
        <dbReference type="EMBL" id="OQR95444.1"/>
    </source>
</evidence>